<keyword evidence="2" id="KW-0472">Membrane</keyword>
<proteinExistence type="predicted"/>
<dbReference type="RefSeq" id="WP_155356002.1">
    <property type="nucleotide sequence ID" value="NZ_BAAAHL010000010.1"/>
</dbReference>
<feature type="region of interest" description="Disordered" evidence="1">
    <location>
        <begin position="111"/>
        <end position="134"/>
    </location>
</feature>
<evidence type="ECO:0000256" key="1">
    <source>
        <dbReference type="SAM" id="MobiDB-lite"/>
    </source>
</evidence>
<keyword evidence="4" id="KW-1185">Reference proteome</keyword>
<dbReference type="AlphaFoldDB" id="A0A5M3WWP7"/>
<name>A0A5M3WWP7_9ACTN</name>
<dbReference type="Proteomes" id="UP000331127">
    <property type="component" value="Unassembled WGS sequence"/>
</dbReference>
<feature type="transmembrane region" description="Helical" evidence="2">
    <location>
        <begin position="41"/>
        <end position="62"/>
    </location>
</feature>
<evidence type="ECO:0000313" key="3">
    <source>
        <dbReference type="EMBL" id="GES10578.1"/>
    </source>
</evidence>
<evidence type="ECO:0000256" key="2">
    <source>
        <dbReference type="SAM" id="Phobius"/>
    </source>
</evidence>
<dbReference type="OrthoDB" id="3532098at2"/>
<comment type="caution">
    <text evidence="3">The sequence shown here is derived from an EMBL/GenBank/DDBJ whole genome shotgun (WGS) entry which is preliminary data.</text>
</comment>
<keyword evidence="2" id="KW-0812">Transmembrane</keyword>
<protein>
    <submittedName>
        <fullName evidence="3">Uncharacterized protein</fullName>
    </submittedName>
</protein>
<dbReference type="InterPro" id="IPR047789">
    <property type="entry name" value="CU044_5270-like"/>
</dbReference>
<accession>A0A5M3WWP7</accession>
<dbReference type="EMBL" id="BLAE01000022">
    <property type="protein sequence ID" value="GES10578.1"/>
    <property type="molecule type" value="Genomic_DNA"/>
</dbReference>
<reference evidence="3 4" key="1">
    <citation type="submission" date="2019-10" db="EMBL/GenBank/DDBJ databases">
        <title>Whole genome shotgun sequence of Acrocarpospora macrocephala NBRC 16266.</title>
        <authorList>
            <person name="Ichikawa N."/>
            <person name="Kimura A."/>
            <person name="Kitahashi Y."/>
            <person name="Komaki H."/>
            <person name="Oguchi A."/>
        </authorList>
    </citation>
    <scope>NUCLEOTIDE SEQUENCE [LARGE SCALE GENOMIC DNA]</scope>
    <source>
        <strain evidence="3 4">NBRC 16266</strain>
    </source>
</reference>
<organism evidence="3 4">
    <name type="scientific">Acrocarpospora macrocephala</name>
    <dbReference type="NCBI Taxonomy" id="150177"/>
    <lineage>
        <taxon>Bacteria</taxon>
        <taxon>Bacillati</taxon>
        <taxon>Actinomycetota</taxon>
        <taxon>Actinomycetes</taxon>
        <taxon>Streptosporangiales</taxon>
        <taxon>Streptosporangiaceae</taxon>
        <taxon>Acrocarpospora</taxon>
    </lineage>
</organism>
<dbReference type="NCBIfam" id="NF038083">
    <property type="entry name" value="CU044_5270_fam"/>
    <property type="match status" value="1"/>
</dbReference>
<keyword evidence="2" id="KW-1133">Transmembrane helix</keyword>
<evidence type="ECO:0000313" key="4">
    <source>
        <dbReference type="Proteomes" id="UP000331127"/>
    </source>
</evidence>
<sequence>MNDLEEVATLLAKPEPSAGAVARSRDRLQHRTRAGRARRRVRWFVPGVALVAAGAAAAVVFATGAPTNDGAPVTGKEVLLMAAVSAERAPQGSGTYWHVTRQWSRSEIPPMESWTRRDGKRWTKGEPGDPPDAVVPVPTWKTLSLKGAKVSFEDLERLPTDPEALKAWIVERKGNENNMSASEIGGDPTFTLLALIMELPAPAEVRSAAFRALAATPGVENAGAVEGGQQLRFPDPHGGKKSIELVVDPEKAQVTRANLVLAGDGGMAWSEKFISVTTEWTDQLPSVKKS</sequence>
<gene>
    <name evidence="3" type="ORF">Amac_041750</name>
</gene>
<feature type="compositionally biased region" description="Basic and acidic residues" evidence="1">
    <location>
        <begin position="114"/>
        <end position="127"/>
    </location>
</feature>